<evidence type="ECO:0000313" key="1">
    <source>
        <dbReference type="EMBL" id="ORX47283.1"/>
    </source>
</evidence>
<dbReference type="OrthoDB" id="10253073at2759"/>
<reference evidence="1 2" key="2">
    <citation type="submission" date="2016-08" db="EMBL/GenBank/DDBJ databases">
        <title>Pervasive Adenine N6-methylation of Active Genes in Fungi.</title>
        <authorList>
            <consortium name="DOE Joint Genome Institute"/>
            <person name="Mondo S.J."/>
            <person name="Dannebaum R.O."/>
            <person name="Kuo R.C."/>
            <person name="Labutti K."/>
            <person name="Haridas S."/>
            <person name="Kuo A."/>
            <person name="Salamov A."/>
            <person name="Ahrendt S.R."/>
            <person name="Lipzen A."/>
            <person name="Sullivan W."/>
            <person name="Andreopoulos W.B."/>
            <person name="Clum A."/>
            <person name="Lindquist E."/>
            <person name="Daum C."/>
            <person name="Ramamoorthy G.K."/>
            <person name="Gryganskyi A."/>
            <person name="Culley D."/>
            <person name="Magnuson J.K."/>
            <person name="James T.Y."/>
            <person name="O'Malley M.A."/>
            <person name="Stajich J.E."/>
            <person name="Spatafora J.W."/>
            <person name="Visel A."/>
            <person name="Grigoriev I.V."/>
        </authorList>
    </citation>
    <scope>NUCLEOTIDE SEQUENCE [LARGE SCALE GENOMIC DNA]</scope>
    <source>
        <strain evidence="2">finn</strain>
    </source>
</reference>
<dbReference type="Proteomes" id="UP000193719">
    <property type="component" value="Unassembled WGS sequence"/>
</dbReference>
<gene>
    <name evidence="1" type="ORF">BCR36DRAFT_295736</name>
</gene>
<name>A0A1Y1V608_9FUNG</name>
<sequence>MSIEISNDENNANSNSYSELINKNNPKIVGSNIENLLWGFNPNELLNEIIFPNEKEEYLIRRVKKIRILTVKGINLPEKEIDFFLKCFNNNIYYLLLDFIYSSEYTKYKSNKDNSSKEIVNNFCNNINITSDYLKTFDNIYNSLGKKENLTTNDKKKTSDVDDMFNSEKQMKMFLSRSAASITIQSFWRMYNTRKKYFMVMYDELSYITNTNSTERDPNMQYLPSVTDLSVQEKLIQKYRVFCSYYENKGYLPPDFPQYCAVLIQKHFKRYICQLYYRKLKSLPDDVQKNLLQSLNCDQNYNINIDKIVNIYASIIQKAWRSYYNRKIFRFYKYLIRYRENGNPCKLLKYINPLEAQLIDSSFKAHIRFRLGGHSFPPVIYYKIYIHKSLIDINSFSPRDYTKVVKPTPHQLFCNDKALPDNSSSGWYTRVENNGWRPISDSFKSDIHGIDEIEYETSQKTVQFHHLKLKRKEDVIIQKKMKKIEWLRKVYQIEKDKDVKNENKKEILFDDDKQDENDFNIIKEWSEKLNFEDYVINWKTLATTDKTEKYNTYSKIKEIKNIKQKIIVKDNAIKTDDTELIKNEKTENIAIIEDINKMNDINIQTIEQKRSSRIQSASTIQSISDFIF</sequence>
<dbReference type="PANTHER" id="PTHR33504:SF2">
    <property type="entry name" value="PROTEIN MFI"/>
    <property type="match status" value="1"/>
</dbReference>
<dbReference type="AlphaFoldDB" id="A0A1Y1V608"/>
<organism evidence="1 2">
    <name type="scientific">Piromyces finnis</name>
    <dbReference type="NCBI Taxonomy" id="1754191"/>
    <lineage>
        <taxon>Eukaryota</taxon>
        <taxon>Fungi</taxon>
        <taxon>Fungi incertae sedis</taxon>
        <taxon>Chytridiomycota</taxon>
        <taxon>Chytridiomycota incertae sedis</taxon>
        <taxon>Neocallimastigomycetes</taxon>
        <taxon>Neocallimastigales</taxon>
        <taxon>Neocallimastigaceae</taxon>
        <taxon>Piromyces</taxon>
    </lineage>
</organism>
<dbReference type="InterPro" id="IPR000048">
    <property type="entry name" value="IQ_motif_EF-hand-BS"/>
</dbReference>
<evidence type="ECO:0000313" key="2">
    <source>
        <dbReference type="Proteomes" id="UP000193719"/>
    </source>
</evidence>
<dbReference type="EMBL" id="MCFH01000031">
    <property type="protein sequence ID" value="ORX47283.1"/>
    <property type="molecule type" value="Genomic_DNA"/>
</dbReference>
<reference evidence="1 2" key="1">
    <citation type="submission" date="2016-08" db="EMBL/GenBank/DDBJ databases">
        <title>Genomes of anaerobic fungi encode conserved fungal cellulosomes for biomass hydrolysis.</title>
        <authorList>
            <consortium name="DOE Joint Genome Institute"/>
            <person name="Haitjema C.H."/>
            <person name="Gilmore S.P."/>
            <person name="Henske J.K."/>
            <person name="Solomon K.V."/>
            <person name="De Groot R."/>
            <person name="Kuo A."/>
            <person name="Mondo S.J."/>
            <person name="Salamov A.A."/>
            <person name="Labutti K."/>
            <person name="Zhao Z."/>
            <person name="Chiniquy J."/>
            <person name="Barry K."/>
            <person name="Brewer H.M."/>
            <person name="Purvine S.O."/>
            <person name="Wright A.T."/>
            <person name="Boxma B."/>
            <person name="Van Alen T."/>
            <person name="Hackstein J.H."/>
            <person name="Baker S.E."/>
            <person name="Grigoriev I.V."/>
            <person name="O'Malley M.A."/>
        </authorList>
    </citation>
    <scope>NUCLEOTIDE SEQUENCE [LARGE SCALE GENOMIC DNA]</scope>
    <source>
        <strain evidence="2">finn</strain>
    </source>
</reference>
<dbReference type="PROSITE" id="PS50096">
    <property type="entry name" value="IQ"/>
    <property type="match status" value="1"/>
</dbReference>
<keyword evidence="2" id="KW-1185">Reference proteome</keyword>
<dbReference type="Gene3D" id="1.20.5.190">
    <property type="match status" value="1"/>
</dbReference>
<proteinExistence type="predicted"/>
<accession>A0A1Y1V608</accession>
<comment type="caution">
    <text evidence="1">The sequence shown here is derived from an EMBL/GenBank/DDBJ whole genome shotgun (WGS) entry which is preliminary data.</text>
</comment>
<dbReference type="SMART" id="SM00015">
    <property type="entry name" value="IQ"/>
    <property type="match status" value="3"/>
</dbReference>
<dbReference type="Pfam" id="PF00612">
    <property type="entry name" value="IQ"/>
    <property type="match status" value="1"/>
</dbReference>
<dbReference type="PANTHER" id="PTHR33504">
    <property type="entry name" value="NADH DEHYDROGENASE (UBIQUINONE) 1 BETA SUBCOMPLEX, 4"/>
    <property type="match status" value="1"/>
</dbReference>
<protein>
    <submittedName>
        <fullName evidence="1">Uncharacterized protein</fullName>
    </submittedName>
</protein>